<evidence type="ECO:0000313" key="1">
    <source>
        <dbReference type="EMBL" id="ORV41704.1"/>
    </source>
</evidence>
<comment type="caution">
    <text evidence="1">The sequence shown here is derived from an EMBL/GenBank/DDBJ whole genome shotgun (WGS) entry which is preliminary data.</text>
</comment>
<organism evidence="1 2">
    <name type="scientific">Mycolicibacter engbaekii</name>
    <dbReference type="NCBI Taxonomy" id="188915"/>
    <lineage>
        <taxon>Bacteria</taxon>
        <taxon>Bacillati</taxon>
        <taxon>Actinomycetota</taxon>
        <taxon>Actinomycetes</taxon>
        <taxon>Mycobacteriales</taxon>
        <taxon>Mycobacteriaceae</taxon>
        <taxon>Mycolicibacter</taxon>
    </lineage>
</organism>
<sequence length="243" mass="26631">MSDEGWDFPAISYLWDPRMGAINAGADKLDTLSATARQRSVTALTERVADQVTRLDDGLLVGAAFFMVDDLYKSYFHQLKLSGTTVEYIRATAGVVMAELARRDFVVHYVIDNMESEAKIADRLTGVPLQLRAAGFMVTGPQIMALELMVRADHRPRDVRAIPIYRDEGKDLADRVIQSCHQERRPSVYLNMDLDDGAPPLSLEVALSVAGTPGAIVIYRNEAPVIGSKAHISLPPGVSLPHG</sequence>
<dbReference type="AlphaFoldDB" id="A0A1X1TAV3"/>
<keyword evidence="2" id="KW-1185">Reference proteome</keyword>
<proteinExistence type="predicted"/>
<accession>A0A1X1TAV3</accession>
<gene>
    <name evidence="1" type="ORF">AWC02_00800</name>
</gene>
<protein>
    <submittedName>
        <fullName evidence="1">Uncharacterized protein</fullName>
    </submittedName>
</protein>
<name>A0A1X1TAV3_9MYCO</name>
<evidence type="ECO:0000313" key="2">
    <source>
        <dbReference type="Proteomes" id="UP000193465"/>
    </source>
</evidence>
<dbReference type="EMBL" id="LQOT01000067">
    <property type="protein sequence ID" value="ORV41704.1"/>
    <property type="molecule type" value="Genomic_DNA"/>
</dbReference>
<reference evidence="1 2" key="1">
    <citation type="submission" date="2016-01" db="EMBL/GenBank/DDBJ databases">
        <title>The new phylogeny of the genus Mycobacterium.</title>
        <authorList>
            <person name="Tarcisio F."/>
            <person name="Conor M."/>
            <person name="Antonella G."/>
            <person name="Elisabetta G."/>
            <person name="Giulia F.S."/>
            <person name="Sara T."/>
            <person name="Anna F."/>
            <person name="Clotilde B."/>
            <person name="Roberto B."/>
            <person name="Veronica D.S."/>
            <person name="Fabio R."/>
            <person name="Monica P."/>
            <person name="Olivier J."/>
            <person name="Enrico T."/>
            <person name="Nicola S."/>
        </authorList>
    </citation>
    <scope>NUCLEOTIDE SEQUENCE [LARGE SCALE GENOMIC DNA]</scope>
    <source>
        <strain evidence="1 2">ATCC 27353</strain>
    </source>
</reference>
<dbReference type="Proteomes" id="UP000193465">
    <property type="component" value="Unassembled WGS sequence"/>
</dbReference>
<dbReference type="RefSeq" id="WP_085129799.1">
    <property type="nucleotide sequence ID" value="NZ_LQOT01000067.1"/>
</dbReference>